<dbReference type="SUPFAM" id="SSF53448">
    <property type="entry name" value="Nucleotide-diphospho-sugar transferases"/>
    <property type="match status" value="1"/>
</dbReference>
<comment type="catalytic activity">
    <reaction evidence="6">
        <text>alpha-D-glucosamine 1-phosphate + acetyl-CoA = N-acetyl-alpha-D-glucosamine 1-phosphate + CoA + H(+)</text>
        <dbReference type="Rhea" id="RHEA:13725"/>
        <dbReference type="ChEBI" id="CHEBI:15378"/>
        <dbReference type="ChEBI" id="CHEBI:57287"/>
        <dbReference type="ChEBI" id="CHEBI:57288"/>
        <dbReference type="ChEBI" id="CHEBI:57776"/>
        <dbReference type="ChEBI" id="CHEBI:58516"/>
        <dbReference type="EC" id="2.3.1.157"/>
    </reaction>
</comment>
<keyword evidence="3 10" id="KW-0808">Transferase</keyword>
<dbReference type="Gene3D" id="3.90.550.10">
    <property type="entry name" value="Spore Coat Polysaccharide Biosynthesis Protein SpsA, Chain A"/>
    <property type="match status" value="1"/>
</dbReference>
<evidence type="ECO:0000256" key="8">
    <source>
        <dbReference type="ARBA" id="ARBA00049628"/>
    </source>
</evidence>
<evidence type="ECO:0000259" key="9">
    <source>
        <dbReference type="Pfam" id="PF12804"/>
    </source>
</evidence>
<evidence type="ECO:0000313" key="11">
    <source>
        <dbReference type="Proteomes" id="UP000037784"/>
    </source>
</evidence>
<dbReference type="EMBL" id="BBZA01000056">
    <property type="protein sequence ID" value="GAP62415.1"/>
    <property type="molecule type" value="Genomic_DNA"/>
</dbReference>
<comment type="catalytic activity">
    <reaction evidence="7">
        <text>N-acetyl-alpha-D-glucosamine 1-phosphate + UTP + H(+) = UDP-N-acetyl-alpha-D-glucosamine + diphosphate</text>
        <dbReference type="Rhea" id="RHEA:13509"/>
        <dbReference type="ChEBI" id="CHEBI:15378"/>
        <dbReference type="ChEBI" id="CHEBI:33019"/>
        <dbReference type="ChEBI" id="CHEBI:46398"/>
        <dbReference type="ChEBI" id="CHEBI:57705"/>
        <dbReference type="ChEBI" id="CHEBI:57776"/>
        <dbReference type="EC" id="2.7.7.23"/>
    </reaction>
</comment>
<dbReference type="InterPro" id="IPR050065">
    <property type="entry name" value="GlmU-like"/>
</dbReference>
<reference evidence="11" key="2">
    <citation type="submission" date="2015-08" db="EMBL/GenBank/DDBJ databases">
        <title>Draft Genome Sequence of a Heterotrophic Facultative Anaerobic Bacterium Ardenticatena maritima Strain 110S.</title>
        <authorList>
            <person name="Kawaichi S."/>
            <person name="Yoshida T."/>
            <person name="Sako Y."/>
            <person name="Nakamura R."/>
        </authorList>
    </citation>
    <scope>NUCLEOTIDE SEQUENCE [LARGE SCALE GENOMIC DNA]</scope>
    <source>
        <strain evidence="11">110S</strain>
    </source>
</reference>
<keyword evidence="4 10" id="KW-0548">Nucleotidyltransferase</keyword>
<dbReference type="OrthoDB" id="9775031at2"/>
<evidence type="ECO:0000256" key="7">
    <source>
        <dbReference type="ARBA" id="ARBA00048493"/>
    </source>
</evidence>
<dbReference type="EC" id="2.7.7.23" evidence="10"/>
<name>A0A0M8K5X7_9CHLR</name>
<protein>
    <submittedName>
        <fullName evidence="10">Bifunctional UDP-N-acetylglucosamine pyrophosphorylase / Glucosamine-1-phosphate N-acetyltransferase</fullName>
        <ecNumber evidence="10">2.3.1.157</ecNumber>
        <ecNumber evidence="10">2.7.7.23</ecNumber>
    </submittedName>
</protein>
<dbReference type="InterPro" id="IPR025877">
    <property type="entry name" value="MobA-like_NTP_Trfase"/>
</dbReference>
<dbReference type="Gene3D" id="2.160.10.10">
    <property type="entry name" value="Hexapeptide repeat proteins"/>
    <property type="match status" value="1"/>
</dbReference>
<dbReference type="GO" id="GO:0019134">
    <property type="term" value="F:glucosamine-1-phosphate N-acetyltransferase activity"/>
    <property type="evidence" value="ECO:0007669"/>
    <property type="project" value="UniProtKB-EC"/>
</dbReference>
<evidence type="ECO:0000256" key="6">
    <source>
        <dbReference type="ARBA" id="ARBA00048247"/>
    </source>
</evidence>
<evidence type="ECO:0000256" key="2">
    <source>
        <dbReference type="ARBA" id="ARBA00007947"/>
    </source>
</evidence>
<evidence type="ECO:0000313" key="10">
    <source>
        <dbReference type="EMBL" id="GAP62415.1"/>
    </source>
</evidence>
<comment type="function">
    <text evidence="8">Catalyzes the last two sequential reactions in the de novo biosynthetic pathway for UDP-N-acetylglucosamine (UDP-GlcNAc). The C-terminal domain catalyzes the transfer of acetyl group from acetyl coenzyme A to glucosamine-1-phosphate (GlcN-1-P) to produce N-acetylglucosamine-1-phosphate (GlcNAc-1-P), which is converted into UDP-GlcNAc by the transfer of uridine 5-monophosphate (from uridine 5-triphosphate), a reaction catalyzed by the N-terminal domain.</text>
</comment>
<evidence type="ECO:0000256" key="1">
    <source>
        <dbReference type="ARBA" id="ARBA00007707"/>
    </source>
</evidence>
<comment type="similarity">
    <text evidence="2">In the N-terminal section; belongs to the N-acetylglucosamine-1-phosphate uridyltransferase family.</text>
</comment>
<feature type="domain" description="MobA-like NTP transferase" evidence="9">
    <location>
        <begin position="6"/>
        <end position="141"/>
    </location>
</feature>
<evidence type="ECO:0000256" key="4">
    <source>
        <dbReference type="ARBA" id="ARBA00022695"/>
    </source>
</evidence>
<dbReference type="RefSeq" id="WP_054492345.1">
    <property type="nucleotide sequence ID" value="NZ_BBZA01000056.1"/>
</dbReference>
<sequence>MKLATIILAAGQGTRMKSRLPKVLHPVAGRAMIEEVIETARALNPAELVLVVGHGAEQVRDLVGDGVRYALQARQLGTGHAVAQARSLLEGRADTVLVLYGDTPLIRPETLRTLLARHTEANAAVTLLTFEPPDPTGYGRIVRDANGRVVAIVEHKDATEEQRRIRECNSGILAFRADWLWARLDDVPLSPQGEYYLTDMVALAVEDALPVAAIVAEDPEEVLGVNDRVQLATATRVLLNRRREALMRAGVTLVQPETVFIGPHVRVGRDTLIEPHVHLDGLTIIGEENYIGPFTHLSNVTTGRGCLLSGVRLYNRDFADGVKLVGEENGIPIG</sequence>
<dbReference type="PANTHER" id="PTHR43584">
    <property type="entry name" value="NUCLEOTIDYL TRANSFERASE"/>
    <property type="match status" value="1"/>
</dbReference>
<keyword evidence="5 10" id="KW-0012">Acyltransferase</keyword>
<dbReference type="PANTHER" id="PTHR43584:SF3">
    <property type="entry name" value="BIFUNCTIONAL PROTEIN GLMU"/>
    <property type="match status" value="1"/>
</dbReference>
<gene>
    <name evidence="10" type="primary">glmU</name>
    <name evidence="10" type="ORF">ARMA_0838</name>
</gene>
<dbReference type="EC" id="2.3.1.157" evidence="10"/>
<dbReference type="InParanoid" id="A0A0M8K5X7"/>
<dbReference type="Pfam" id="PF12804">
    <property type="entry name" value="NTP_transf_3"/>
    <property type="match status" value="1"/>
</dbReference>
<evidence type="ECO:0000256" key="3">
    <source>
        <dbReference type="ARBA" id="ARBA00022679"/>
    </source>
</evidence>
<comment type="caution">
    <text evidence="10">The sequence shown here is derived from an EMBL/GenBank/DDBJ whole genome shotgun (WGS) entry which is preliminary data.</text>
</comment>
<reference evidence="10 11" key="1">
    <citation type="journal article" date="2015" name="Genome Announc.">
        <title>Draft Genome Sequence of a Heterotrophic Facultative Anaerobic Thermophilic Bacterium, Ardenticatena maritima Strain 110ST.</title>
        <authorList>
            <person name="Kawaichi S."/>
            <person name="Yoshida T."/>
            <person name="Sako Y."/>
            <person name="Nakamura R."/>
        </authorList>
    </citation>
    <scope>NUCLEOTIDE SEQUENCE [LARGE SCALE GENOMIC DNA]</scope>
    <source>
        <strain evidence="10 11">110S</strain>
    </source>
</reference>
<organism evidence="10 11">
    <name type="scientific">Ardenticatena maritima</name>
    <dbReference type="NCBI Taxonomy" id="872965"/>
    <lineage>
        <taxon>Bacteria</taxon>
        <taxon>Bacillati</taxon>
        <taxon>Chloroflexota</taxon>
        <taxon>Ardenticatenia</taxon>
        <taxon>Ardenticatenales</taxon>
        <taxon>Ardenticatenaceae</taxon>
        <taxon>Ardenticatena</taxon>
    </lineage>
</organism>
<dbReference type="GO" id="GO:0003977">
    <property type="term" value="F:UDP-N-acetylglucosamine diphosphorylase activity"/>
    <property type="evidence" value="ECO:0007669"/>
    <property type="project" value="UniProtKB-EC"/>
</dbReference>
<dbReference type="FunCoup" id="A0A0M8K5X7">
    <property type="interactions" value="295"/>
</dbReference>
<dbReference type="Proteomes" id="UP000037784">
    <property type="component" value="Unassembled WGS sequence"/>
</dbReference>
<evidence type="ECO:0000256" key="5">
    <source>
        <dbReference type="ARBA" id="ARBA00023315"/>
    </source>
</evidence>
<accession>A0A0M8K5X7</accession>
<dbReference type="InterPro" id="IPR029044">
    <property type="entry name" value="Nucleotide-diphossugar_trans"/>
</dbReference>
<dbReference type="AlphaFoldDB" id="A0A0M8K5X7"/>
<proteinExistence type="inferred from homology"/>
<comment type="similarity">
    <text evidence="1">In the C-terminal section; belongs to the transferase hexapeptide repeat family.</text>
</comment>
<dbReference type="CDD" id="cd02540">
    <property type="entry name" value="GT2_GlmU_N_bac"/>
    <property type="match status" value="1"/>
</dbReference>
<keyword evidence="11" id="KW-1185">Reference proteome</keyword>